<evidence type="ECO:0000256" key="1">
    <source>
        <dbReference type="ARBA" id="ARBA00004604"/>
    </source>
</evidence>
<dbReference type="EMBL" id="HBEE01000208">
    <property type="protein sequence ID" value="CAD8318992.1"/>
    <property type="molecule type" value="Transcribed_RNA"/>
</dbReference>
<comment type="similarity">
    <text evidence="2">Belongs to the CBF/MAK21 family.</text>
</comment>
<feature type="compositionally biased region" description="Basic and acidic residues" evidence="5">
    <location>
        <begin position="521"/>
        <end position="532"/>
    </location>
</feature>
<dbReference type="PANTHER" id="PTHR14428:SF5">
    <property type="entry name" value="NUCLEOLAR COMPLEX PROTEIN 3 HOMOLOG"/>
    <property type="match status" value="1"/>
</dbReference>
<feature type="region of interest" description="Disordered" evidence="5">
    <location>
        <begin position="140"/>
        <end position="249"/>
    </location>
</feature>
<dbReference type="AlphaFoldDB" id="A0A7R9ZCZ4"/>
<evidence type="ECO:0008006" key="9">
    <source>
        <dbReference type="Google" id="ProtNLM"/>
    </source>
</evidence>
<feature type="region of interest" description="Disordered" evidence="5">
    <location>
        <begin position="69"/>
        <end position="98"/>
    </location>
</feature>
<evidence type="ECO:0000256" key="4">
    <source>
        <dbReference type="ARBA" id="ARBA00023242"/>
    </source>
</evidence>
<feature type="domain" description="CCAAT-binding factor" evidence="6">
    <location>
        <begin position="637"/>
        <end position="800"/>
    </location>
</feature>
<feature type="compositionally biased region" description="Acidic residues" evidence="5">
    <location>
        <begin position="43"/>
        <end position="55"/>
    </location>
</feature>
<protein>
    <recommendedName>
        <fullName evidence="9">Nucleolar complex protein 3 homolog</fullName>
    </recommendedName>
</protein>
<dbReference type="InterPro" id="IPR011501">
    <property type="entry name" value="Noc3_N"/>
</dbReference>
<feature type="compositionally biased region" description="Basic and acidic residues" evidence="5">
    <location>
        <begin position="187"/>
        <end position="220"/>
    </location>
</feature>
<reference evidence="8" key="1">
    <citation type="submission" date="2021-01" db="EMBL/GenBank/DDBJ databases">
        <authorList>
            <person name="Corre E."/>
            <person name="Pelletier E."/>
            <person name="Niang G."/>
            <person name="Scheremetjew M."/>
            <person name="Finn R."/>
            <person name="Kale V."/>
            <person name="Holt S."/>
            <person name="Cochrane G."/>
            <person name="Meng A."/>
            <person name="Brown T."/>
            <person name="Cohen L."/>
        </authorList>
    </citation>
    <scope>NUCLEOTIDE SEQUENCE</scope>
    <source>
        <strain evidence="8">Clade-D-RCC2593</strain>
    </source>
</reference>
<comment type="subcellular location">
    <subcellularLocation>
        <location evidence="1">Nucleus</location>
        <location evidence="1">Nucleolus</location>
    </subcellularLocation>
</comment>
<evidence type="ECO:0000259" key="6">
    <source>
        <dbReference type="Pfam" id="PF03914"/>
    </source>
</evidence>
<feature type="region of interest" description="Disordered" evidence="5">
    <location>
        <begin position="1"/>
        <end position="55"/>
    </location>
</feature>
<dbReference type="InterPro" id="IPR005612">
    <property type="entry name" value="CCAAT-binding_factor"/>
</dbReference>
<dbReference type="GO" id="GO:0006270">
    <property type="term" value="P:DNA replication initiation"/>
    <property type="evidence" value="ECO:0007669"/>
    <property type="project" value="TreeGrafter"/>
</dbReference>
<keyword evidence="4" id="KW-0539">Nucleus</keyword>
<evidence type="ECO:0000256" key="3">
    <source>
        <dbReference type="ARBA" id="ARBA00023054"/>
    </source>
</evidence>
<dbReference type="Pfam" id="PF07540">
    <property type="entry name" value="NOC3p"/>
    <property type="match status" value="1"/>
</dbReference>
<gene>
    <name evidence="8" type="ORF">OMED0937_LOCUS156</name>
</gene>
<dbReference type="GO" id="GO:0005730">
    <property type="term" value="C:nucleolus"/>
    <property type="evidence" value="ECO:0007669"/>
    <property type="project" value="UniProtKB-SubCell"/>
</dbReference>
<dbReference type="GO" id="GO:0003682">
    <property type="term" value="F:chromatin binding"/>
    <property type="evidence" value="ECO:0007669"/>
    <property type="project" value="TreeGrafter"/>
</dbReference>
<feature type="region of interest" description="Disordered" evidence="5">
    <location>
        <begin position="521"/>
        <end position="544"/>
    </location>
</feature>
<dbReference type="Pfam" id="PF03914">
    <property type="entry name" value="CBF"/>
    <property type="match status" value="1"/>
</dbReference>
<evidence type="ECO:0000259" key="7">
    <source>
        <dbReference type="Pfam" id="PF07540"/>
    </source>
</evidence>
<proteinExistence type="inferred from homology"/>
<evidence type="ECO:0000256" key="5">
    <source>
        <dbReference type="SAM" id="MobiDB-lite"/>
    </source>
</evidence>
<dbReference type="InterPro" id="IPR016903">
    <property type="entry name" value="Nucleolar_cplx-assoc_3"/>
</dbReference>
<sequence length="938" mass="103839">MPSKHPRRRAPKGGRGGATTTSRGEANARAPAPAARDAGANESESESDDISDDDVNFVRKNAAYASFLSSGRFAAEEKAKGRRAKRAEDAEDGDDVEAKHARALAVKRKAEEMEKARKAALPVEDRPLALPVKKLDGTVVREATRAADAPESDEEAGGIGAGDDDERGRWTDVGGGEHAQPLGKKAMAREIRESDLGRETTKSTKNEKWWDQPKEDESKAKRAKTGARLDDSDDDNEEDEEDDPAMRLADKRRAERLALEAEMSADARRESVKTRIASTCQSIITDPEGRWKELKDLASLCEDRDGEISRLAALSMALVFRDICPGYRIRPPTEKELAMKVSKEVMKTRAFESGLLTYYKAYVRVLVRCSGAKKSRSQRGKGGPDMASAVKCLCALLIGLPSFNFRTDILSALVPVFGTRDADNAQTVANALGECVANDLRGDLTLEALHMTAQLVKQSKCNIQPCAFAYVLNVRFDEGILVPMVRDQKEVLSRKQTFKKKQEEREKIRKARLEKIKKVQDKERMKSFGHEDSSDDSEDEEAQFARDLDEGQAVMGFKEKKKMQSRLLEATFEMYFRVLKNAASPEPTPGLPMLSAALTGLAKFTQLISIDFLGDLMEVFRKLLAQEDLLSDTLKAQTLLTACEILSGHGEILQVDTGEFYRQLYVMLGKPSSGATGWQEGMSSTDQRAFEHGTLRVRAIQRFIGGFKQVDQARMAAFAKRLASATIGMEAGECLGSLGIVRQILASYPRVRNLLENERIGNGVFQMDLDDPEHAQGLSAVLWDLCLMSRHYHPTCAAAAVEVLNLPLSGAIAPPPGSHAPSELAKAFSTLRGVFNPPIQDPPPIRNKRAPIERREFDNVFTSAFEDSVDKFTSGGTSFDPARTLKRFFTRNRAYQRHRKFRQEFASLDRMVKAMHAHKAERAAAKSSKSKKSKKSRA</sequence>
<dbReference type="PANTHER" id="PTHR14428">
    <property type="entry name" value="NUCLEOLAR COMPLEX PROTEIN 3"/>
    <property type="match status" value="1"/>
</dbReference>
<feature type="compositionally biased region" description="Acidic residues" evidence="5">
    <location>
        <begin position="533"/>
        <end position="542"/>
    </location>
</feature>
<feature type="region of interest" description="Disordered" evidence="5">
    <location>
        <begin position="916"/>
        <end position="938"/>
    </location>
</feature>
<feature type="domain" description="Nucleolar complex-associated protein 3 N-terminal" evidence="7">
    <location>
        <begin position="272"/>
        <end position="362"/>
    </location>
</feature>
<feature type="compositionally biased region" description="Basic residues" evidence="5">
    <location>
        <begin position="928"/>
        <end position="938"/>
    </location>
</feature>
<evidence type="ECO:0000313" key="8">
    <source>
        <dbReference type="EMBL" id="CAD8318992.1"/>
    </source>
</evidence>
<evidence type="ECO:0000256" key="2">
    <source>
        <dbReference type="ARBA" id="ARBA00007797"/>
    </source>
</evidence>
<feature type="compositionally biased region" description="Acidic residues" evidence="5">
    <location>
        <begin position="231"/>
        <end position="243"/>
    </location>
</feature>
<organism evidence="8">
    <name type="scientific">Ostreococcus mediterraneus</name>
    <dbReference type="NCBI Taxonomy" id="1486918"/>
    <lineage>
        <taxon>Eukaryota</taxon>
        <taxon>Viridiplantae</taxon>
        <taxon>Chlorophyta</taxon>
        <taxon>Mamiellophyceae</taxon>
        <taxon>Mamiellales</taxon>
        <taxon>Bathycoccaceae</taxon>
        <taxon>Ostreococcus</taxon>
    </lineage>
</organism>
<keyword evidence="3" id="KW-0175">Coiled coil</keyword>
<name>A0A7R9ZCZ4_9CHLO</name>
<feature type="compositionally biased region" description="Low complexity" evidence="5">
    <location>
        <begin position="18"/>
        <end position="42"/>
    </location>
</feature>
<feature type="compositionally biased region" description="Basic residues" evidence="5">
    <location>
        <begin position="1"/>
        <end position="12"/>
    </location>
</feature>
<accession>A0A7R9ZCZ4</accession>